<dbReference type="InterPro" id="IPR018247">
    <property type="entry name" value="EF_Hand_1_Ca_BS"/>
</dbReference>
<dbReference type="AlphaFoldDB" id="A0A0V1DVE6"/>
<gene>
    <name evidence="6" type="primary">Cib2</name>
    <name evidence="6" type="ORF">T4A_2463</name>
</gene>
<dbReference type="Gene3D" id="1.10.238.10">
    <property type="entry name" value="EF-hand"/>
    <property type="match status" value="2"/>
</dbReference>
<dbReference type="FunFam" id="1.10.238.10:FF:000079">
    <property type="entry name" value="Calcium and integrin-binding family member 2"/>
    <property type="match status" value="1"/>
</dbReference>
<dbReference type="InterPro" id="IPR051433">
    <property type="entry name" value="CIBP"/>
</dbReference>
<dbReference type="GO" id="GO:0055074">
    <property type="term" value="P:calcium ion homeostasis"/>
    <property type="evidence" value="ECO:0007669"/>
    <property type="project" value="TreeGrafter"/>
</dbReference>
<dbReference type="PANTHER" id="PTHR45791:SF6">
    <property type="entry name" value="CALCIUM AND INTEGRIN BINDING FAMILY MEMBER 2"/>
    <property type="match status" value="1"/>
</dbReference>
<keyword evidence="4" id="KW-0460">Magnesium</keyword>
<evidence type="ECO:0000256" key="4">
    <source>
        <dbReference type="ARBA" id="ARBA00022842"/>
    </source>
</evidence>
<evidence type="ECO:0000313" key="6">
    <source>
        <dbReference type="EMBL" id="KRY65545.1"/>
    </source>
</evidence>
<dbReference type="EMBL" id="JYDR01000205">
    <property type="protein sequence ID" value="KRY65545.1"/>
    <property type="molecule type" value="Genomic_DNA"/>
</dbReference>
<evidence type="ECO:0000256" key="3">
    <source>
        <dbReference type="ARBA" id="ARBA00022837"/>
    </source>
</evidence>
<dbReference type="PROSITE" id="PS00018">
    <property type="entry name" value="EF_HAND_1"/>
    <property type="match status" value="2"/>
</dbReference>
<feature type="domain" description="EF-hand" evidence="5">
    <location>
        <begin position="142"/>
        <end position="177"/>
    </location>
</feature>
<proteinExistence type="predicted"/>
<reference evidence="6 7" key="1">
    <citation type="submission" date="2015-01" db="EMBL/GenBank/DDBJ databases">
        <title>Evolution of Trichinella species and genotypes.</title>
        <authorList>
            <person name="Korhonen P.K."/>
            <person name="Edoardo P."/>
            <person name="Giuseppe L.R."/>
            <person name="Gasser R.B."/>
        </authorList>
    </citation>
    <scope>NUCLEOTIDE SEQUENCE [LARGE SCALE GENOMIC DNA]</scope>
    <source>
        <strain evidence="6">ISS13</strain>
    </source>
</reference>
<dbReference type="SUPFAM" id="SSF47473">
    <property type="entry name" value="EF-hand"/>
    <property type="match status" value="1"/>
</dbReference>
<dbReference type="PROSITE" id="PS50222">
    <property type="entry name" value="EF_HAND_2"/>
    <property type="match status" value="2"/>
</dbReference>
<evidence type="ECO:0000313" key="7">
    <source>
        <dbReference type="Proteomes" id="UP000054632"/>
    </source>
</evidence>
<keyword evidence="1" id="KW-0479">Metal-binding</keyword>
<keyword evidence="6" id="KW-0401">Integrin</keyword>
<protein>
    <submittedName>
        <fullName evidence="6">Calcium and integrin-binding family member 2</fullName>
    </submittedName>
</protein>
<dbReference type="Proteomes" id="UP000054632">
    <property type="component" value="Unassembled WGS sequence"/>
</dbReference>
<name>A0A0V1DVE6_TRIPS</name>
<dbReference type="InterPro" id="IPR002048">
    <property type="entry name" value="EF_hand_dom"/>
</dbReference>
<evidence type="ECO:0000256" key="1">
    <source>
        <dbReference type="ARBA" id="ARBA00022723"/>
    </source>
</evidence>
<dbReference type="GO" id="GO:0005509">
    <property type="term" value="F:calcium ion binding"/>
    <property type="evidence" value="ECO:0007669"/>
    <property type="project" value="InterPro"/>
</dbReference>
<dbReference type="GO" id="GO:0000287">
    <property type="term" value="F:magnesium ion binding"/>
    <property type="evidence" value="ECO:0007669"/>
    <property type="project" value="TreeGrafter"/>
</dbReference>
<accession>A0A0V1DVE6</accession>
<dbReference type="InterPro" id="IPR011992">
    <property type="entry name" value="EF-hand-dom_pair"/>
</dbReference>
<comment type="caution">
    <text evidence="6">The sequence shown here is derived from an EMBL/GenBank/DDBJ whole genome shotgun (WGS) entry which is preliminary data.</text>
</comment>
<dbReference type="GO" id="GO:0007229">
    <property type="term" value="P:integrin-mediated signaling pathway"/>
    <property type="evidence" value="ECO:0007669"/>
    <property type="project" value="UniProtKB-KW"/>
</dbReference>
<dbReference type="SMART" id="SM00054">
    <property type="entry name" value="EFh"/>
    <property type="match status" value="3"/>
</dbReference>
<keyword evidence="2" id="KW-0677">Repeat</keyword>
<dbReference type="PANTHER" id="PTHR45791">
    <property type="entry name" value="CALCIUM AND INTEGRIN BINDING FAMILY MEMBER 2"/>
    <property type="match status" value="1"/>
</dbReference>
<evidence type="ECO:0000259" key="5">
    <source>
        <dbReference type="PROSITE" id="PS50222"/>
    </source>
</evidence>
<feature type="domain" description="EF-hand" evidence="5">
    <location>
        <begin position="237"/>
        <end position="272"/>
    </location>
</feature>
<evidence type="ECO:0000256" key="2">
    <source>
        <dbReference type="ARBA" id="ARBA00022737"/>
    </source>
</evidence>
<keyword evidence="3" id="KW-0106">Calcium</keyword>
<organism evidence="6 7">
    <name type="scientific">Trichinella pseudospiralis</name>
    <name type="common">Parasitic roundworm</name>
    <dbReference type="NCBI Taxonomy" id="6337"/>
    <lineage>
        <taxon>Eukaryota</taxon>
        <taxon>Metazoa</taxon>
        <taxon>Ecdysozoa</taxon>
        <taxon>Nematoda</taxon>
        <taxon>Enoplea</taxon>
        <taxon>Dorylaimia</taxon>
        <taxon>Trichinellida</taxon>
        <taxon>Trichinellidae</taxon>
        <taxon>Trichinella</taxon>
    </lineage>
</organism>
<sequence>LINRFPVKITTARLTRATKRQCWLTDCCFQEESEIIRKIFFPYPFPGHCDKLNKTNSKITMGNILFNRRISQINLFGTAGVFTREQIEEYQDCTFFTKKDIMRLYKRFYALSPGYVPGSMQGGATNAIAVPYEEIEKMPELKENPFRKRICQVFSSDGSGNLTFNDFLDMFSVLSESAPLDLKLNYAFRIYVLYNCCYCPIHSIIKFQDFDQDNMIGRDDIEKAIRCLTREELTEDEVEFIISRIMDEADLDMSNFLSFAEFEHVVSRSPDFCRTFHIRI</sequence>
<feature type="non-terminal residue" evidence="6">
    <location>
        <position position="1"/>
    </location>
</feature>